<feature type="chain" id="PRO_5019816617" evidence="1">
    <location>
        <begin position="25"/>
        <end position="98"/>
    </location>
</feature>
<reference evidence="2 3" key="1">
    <citation type="submission" date="2018-10" db="EMBL/GenBank/DDBJ databases">
        <title>Paraburkholderia sp. 7MK8-2, isolated from soil.</title>
        <authorList>
            <person name="Gao Z.-H."/>
            <person name="Qiu L.-H."/>
        </authorList>
    </citation>
    <scope>NUCLEOTIDE SEQUENCE [LARGE SCALE GENOMIC DNA]</scope>
    <source>
        <strain evidence="2 3">7MK8-2</strain>
    </source>
</reference>
<keyword evidence="1" id="KW-0732">Signal</keyword>
<accession>A0A494X6G6</accession>
<organism evidence="2 3">
    <name type="scientific">Trinickia fusca</name>
    <dbReference type="NCBI Taxonomy" id="2419777"/>
    <lineage>
        <taxon>Bacteria</taxon>
        <taxon>Pseudomonadati</taxon>
        <taxon>Pseudomonadota</taxon>
        <taxon>Betaproteobacteria</taxon>
        <taxon>Burkholderiales</taxon>
        <taxon>Burkholderiaceae</taxon>
        <taxon>Trinickia</taxon>
    </lineage>
</organism>
<feature type="signal peptide" evidence="1">
    <location>
        <begin position="1"/>
        <end position="24"/>
    </location>
</feature>
<protein>
    <submittedName>
        <fullName evidence="2">Uncharacterized protein</fullName>
    </submittedName>
</protein>
<keyword evidence="3" id="KW-1185">Reference proteome</keyword>
<dbReference type="RefSeq" id="WP_121279538.1">
    <property type="nucleotide sequence ID" value="NZ_RBZV01000008.1"/>
</dbReference>
<dbReference type="AlphaFoldDB" id="A0A494X6G6"/>
<evidence type="ECO:0000313" key="3">
    <source>
        <dbReference type="Proteomes" id="UP000280434"/>
    </source>
</evidence>
<evidence type="ECO:0000313" key="2">
    <source>
        <dbReference type="EMBL" id="RKP45902.1"/>
    </source>
</evidence>
<dbReference type="EMBL" id="RBZV01000008">
    <property type="protein sequence ID" value="RKP45902.1"/>
    <property type="molecule type" value="Genomic_DNA"/>
</dbReference>
<dbReference type="Proteomes" id="UP000280434">
    <property type="component" value="Unassembled WGS sequence"/>
</dbReference>
<name>A0A494X6G6_9BURK</name>
<evidence type="ECO:0000256" key="1">
    <source>
        <dbReference type="SAM" id="SignalP"/>
    </source>
</evidence>
<comment type="caution">
    <text evidence="2">The sequence shown here is derived from an EMBL/GenBank/DDBJ whole genome shotgun (WGS) entry which is preliminary data.</text>
</comment>
<proteinExistence type="predicted"/>
<gene>
    <name evidence="2" type="ORF">D7S89_18090</name>
</gene>
<sequence>MSHSTIVTFSAAVISALIATSAAAASPTKLAMLDPPHAGPPASNTEGGILRIKGLTPYAMHRAQSTLFGPEHVPAWTVKHLPANDTTTPLRGKRFHFY</sequence>